<protein>
    <recommendedName>
        <fullName evidence="5">TrbL/VirB6 plasmid conjugal transfer protein</fullName>
    </recommendedName>
</protein>
<feature type="signal peptide" evidence="2">
    <location>
        <begin position="1"/>
        <end position="21"/>
    </location>
</feature>
<keyword evidence="4" id="KW-1185">Reference proteome</keyword>
<feature type="transmembrane region" description="Helical" evidence="1">
    <location>
        <begin position="182"/>
        <end position="201"/>
    </location>
</feature>
<dbReference type="RefSeq" id="WP_247904386.1">
    <property type="nucleotide sequence ID" value="NZ_SNVX01000028.1"/>
</dbReference>
<comment type="caution">
    <text evidence="3">The sequence shown here is derived from an EMBL/GenBank/DDBJ whole genome shotgun (WGS) entry which is preliminary data.</text>
</comment>
<dbReference type="EMBL" id="SNVX01000028">
    <property type="protein sequence ID" value="TDN48071.1"/>
    <property type="molecule type" value="Genomic_DNA"/>
</dbReference>
<evidence type="ECO:0008006" key="5">
    <source>
        <dbReference type="Google" id="ProtNLM"/>
    </source>
</evidence>
<feature type="chain" id="PRO_5020598725" description="TrbL/VirB6 plasmid conjugal transfer protein" evidence="2">
    <location>
        <begin position="22"/>
        <end position="324"/>
    </location>
</feature>
<feature type="transmembrane region" description="Helical" evidence="1">
    <location>
        <begin position="51"/>
        <end position="73"/>
    </location>
</feature>
<keyword evidence="2" id="KW-0732">Signal</keyword>
<name>A0A4R6DSH4_SCAGO</name>
<evidence type="ECO:0000313" key="3">
    <source>
        <dbReference type="EMBL" id="TDN48071.1"/>
    </source>
</evidence>
<feature type="transmembrane region" description="Helical" evidence="1">
    <location>
        <begin position="272"/>
        <end position="294"/>
    </location>
</feature>
<feature type="transmembrane region" description="Helical" evidence="1">
    <location>
        <begin position="80"/>
        <end position="102"/>
    </location>
</feature>
<evidence type="ECO:0000256" key="2">
    <source>
        <dbReference type="SAM" id="SignalP"/>
    </source>
</evidence>
<keyword evidence="1" id="KW-0812">Transmembrane</keyword>
<feature type="transmembrane region" description="Helical" evidence="1">
    <location>
        <begin position="213"/>
        <end position="235"/>
    </location>
</feature>
<keyword evidence="1" id="KW-0472">Membrane</keyword>
<feature type="transmembrane region" description="Helical" evidence="1">
    <location>
        <begin position="153"/>
        <end position="175"/>
    </location>
</feature>
<dbReference type="AlphaFoldDB" id="A0A4R6DSH4"/>
<gene>
    <name evidence="3" type="ORF">EC847_12822</name>
</gene>
<evidence type="ECO:0000256" key="1">
    <source>
        <dbReference type="SAM" id="Phobius"/>
    </source>
</evidence>
<keyword evidence="1" id="KW-1133">Transmembrane helix</keyword>
<proteinExistence type="predicted"/>
<reference evidence="3 4" key="1">
    <citation type="submission" date="2019-03" db="EMBL/GenBank/DDBJ databases">
        <title>Genomic analyses of the natural microbiome of Caenorhabditis elegans.</title>
        <authorList>
            <person name="Samuel B."/>
        </authorList>
    </citation>
    <scope>NUCLEOTIDE SEQUENCE [LARGE SCALE GENOMIC DNA]</scope>
    <source>
        <strain evidence="3 4">BIGb0156</strain>
    </source>
</reference>
<sequence>MSTLKKTAIMLLVLLPLPVLAISNTLSAEIDSNINDYINNVLTSTGSGIHAYVMAFATFIMFICAFGEIVKFINGDADYFAIAVLVIMWFVTMALISSYGMVTDTIKYAFEEISETIQYLSVGSRDKLFLSNFIDRSLLQAVQAPEVGFTDTIYMWVVTGIWGVVSLLLQVAFYLSDVWGTLGTGVAQMIGVLFLPFLIAPQTRQIFDGWVKFYVGWCVCGVVLRITCIFAMLVMKASINAAGSFESPGAPIINGNYDVTAPLVIVADDLSLLISLIVFGIISCLMIFSSYTFAKMLASGVGSSGNAISGVAKKVAAQAIKALL</sequence>
<dbReference type="Proteomes" id="UP000295530">
    <property type="component" value="Unassembled WGS sequence"/>
</dbReference>
<organism evidence="3 4">
    <name type="scientific">Scandinavium goeteborgense</name>
    <dbReference type="NCBI Taxonomy" id="1851514"/>
    <lineage>
        <taxon>Bacteria</taxon>
        <taxon>Pseudomonadati</taxon>
        <taxon>Pseudomonadota</taxon>
        <taxon>Gammaproteobacteria</taxon>
        <taxon>Enterobacterales</taxon>
        <taxon>Enterobacteriaceae</taxon>
        <taxon>Scandinavium</taxon>
    </lineage>
</organism>
<accession>A0A4R6DSH4</accession>
<evidence type="ECO:0000313" key="4">
    <source>
        <dbReference type="Proteomes" id="UP000295530"/>
    </source>
</evidence>